<evidence type="ECO:0008006" key="4">
    <source>
        <dbReference type="Google" id="ProtNLM"/>
    </source>
</evidence>
<protein>
    <recommendedName>
        <fullName evidence="4">FAD-binding domain-containing protein</fullName>
    </recommendedName>
</protein>
<dbReference type="PANTHER" id="PTHR47356:SF2">
    <property type="entry name" value="FAD-BINDING DOMAIN-CONTAINING PROTEIN-RELATED"/>
    <property type="match status" value="1"/>
</dbReference>
<dbReference type="AlphaFoldDB" id="A0A5M9MNM0"/>
<dbReference type="Gene3D" id="3.50.50.60">
    <property type="entry name" value="FAD/NAD(P)-binding domain"/>
    <property type="match status" value="1"/>
</dbReference>
<proteinExistence type="predicted"/>
<gene>
    <name evidence="2" type="ORF">ATNIH1004_004526</name>
</gene>
<evidence type="ECO:0000256" key="1">
    <source>
        <dbReference type="SAM" id="Phobius"/>
    </source>
</evidence>
<keyword evidence="1" id="KW-0812">Transmembrane</keyword>
<keyword evidence="1" id="KW-0472">Membrane</keyword>
<comment type="caution">
    <text evidence="2">The sequence shown here is derived from an EMBL/GenBank/DDBJ whole genome shotgun (WGS) entry which is preliminary data.</text>
</comment>
<dbReference type="InterPro" id="IPR036188">
    <property type="entry name" value="FAD/NAD-bd_sf"/>
</dbReference>
<dbReference type="GeneID" id="54327228"/>
<accession>A0A5M9MNM0</accession>
<sequence length="182" mass="20031">MLDHQQHLTQKDGSCWPVTVHKVTPNIALSGNSATESVAVLCNHLRRTVLAHQGGKVSQAALRKVFETYQAEREERMYEILKLSSLITRVQALDGLAMKLLATWVLPFQVDHKLTDQMGELISAAPKLGYVDVSRGFALGKLPWKDEIETYTATPKGALFSRLLVYLAGGLTALIVAYALSV</sequence>
<dbReference type="SUPFAM" id="SSF51905">
    <property type="entry name" value="FAD/NAD(P)-binding domain"/>
    <property type="match status" value="1"/>
</dbReference>
<organism evidence="2 3">
    <name type="scientific">Aspergillus tanneri</name>
    <dbReference type="NCBI Taxonomy" id="1220188"/>
    <lineage>
        <taxon>Eukaryota</taxon>
        <taxon>Fungi</taxon>
        <taxon>Dikarya</taxon>
        <taxon>Ascomycota</taxon>
        <taxon>Pezizomycotina</taxon>
        <taxon>Eurotiomycetes</taxon>
        <taxon>Eurotiomycetidae</taxon>
        <taxon>Eurotiales</taxon>
        <taxon>Aspergillaceae</taxon>
        <taxon>Aspergillus</taxon>
        <taxon>Aspergillus subgen. Circumdati</taxon>
    </lineage>
</organism>
<dbReference type="Proteomes" id="UP000324241">
    <property type="component" value="Unassembled WGS sequence"/>
</dbReference>
<dbReference type="OrthoDB" id="2431938at2759"/>
<reference evidence="2 3" key="1">
    <citation type="submission" date="2019-08" db="EMBL/GenBank/DDBJ databases">
        <title>The genome sequence of a newly discovered highly antifungal drug resistant Aspergillus species, Aspergillus tanneri NIH 1004.</title>
        <authorList>
            <person name="Mounaud S."/>
            <person name="Singh I."/>
            <person name="Joardar V."/>
            <person name="Pakala S."/>
            <person name="Pakala S."/>
            <person name="Venepally P."/>
            <person name="Chung J.K."/>
            <person name="Losada L."/>
            <person name="Nierman W.C."/>
        </authorList>
    </citation>
    <scope>NUCLEOTIDE SEQUENCE [LARGE SCALE GENOMIC DNA]</scope>
    <source>
        <strain evidence="2 3">NIH1004</strain>
    </source>
</reference>
<name>A0A5M9MNM0_9EURO</name>
<keyword evidence="1" id="KW-1133">Transmembrane helix</keyword>
<dbReference type="EMBL" id="QUQM01000003">
    <property type="protein sequence ID" value="KAA8648641.1"/>
    <property type="molecule type" value="Genomic_DNA"/>
</dbReference>
<dbReference type="PANTHER" id="PTHR47356">
    <property type="entry name" value="FAD-DEPENDENT MONOOXYGENASE ASQG-RELATED"/>
    <property type="match status" value="1"/>
</dbReference>
<evidence type="ECO:0000313" key="3">
    <source>
        <dbReference type="Proteomes" id="UP000324241"/>
    </source>
</evidence>
<feature type="transmembrane region" description="Helical" evidence="1">
    <location>
        <begin position="163"/>
        <end position="181"/>
    </location>
</feature>
<dbReference type="InterPro" id="IPR050562">
    <property type="entry name" value="FAD_mOase_fung"/>
</dbReference>
<dbReference type="GO" id="GO:0004497">
    <property type="term" value="F:monooxygenase activity"/>
    <property type="evidence" value="ECO:0007669"/>
    <property type="project" value="InterPro"/>
</dbReference>
<dbReference type="RefSeq" id="XP_033428002.1">
    <property type="nucleotide sequence ID" value="XM_033569196.1"/>
</dbReference>
<evidence type="ECO:0000313" key="2">
    <source>
        <dbReference type="EMBL" id="KAA8648641.1"/>
    </source>
</evidence>